<organism evidence="1 2">
    <name type="scientific">Brunnivagina elsteri CCALA 953</name>
    <dbReference type="NCBI Taxonomy" id="987040"/>
    <lineage>
        <taxon>Bacteria</taxon>
        <taxon>Bacillati</taxon>
        <taxon>Cyanobacteriota</taxon>
        <taxon>Cyanophyceae</taxon>
        <taxon>Nostocales</taxon>
        <taxon>Calotrichaceae</taxon>
        <taxon>Brunnivagina</taxon>
    </lineage>
</organism>
<sequence>MAALTLQLPMVLKFSDEQFEQLVAANQDLRLELSSSGELGFAEKVVFKADRESINNAYK</sequence>
<comment type="caution">
    <text evidence="1">The sequence shown here is derived from an EMBL/GenBank/DDBJ whole genome shotgun (WGS) entry which is preliminary data.</text>
</comment>
<name>A0A2A2THY4_9CYAN</name>
<gene>
    <name evidence="1" type="ORF">CK510_14430</name>
</gene>
<accession>A0A2A2THY4</accession>
<dbReference type="Proteomes" id="UP000218238">
    <property type="component" value="Unassembled WGS sequence"/>
</dbReference>
<reference evidence="1 2" key="1">
    <citation type="submission" date="2017-08" db="EMBL/GenBank/DDBJ databases">
        <title>Draft genome sequence of filamentous cyanobacterium Calothrix elsteri CCALA 953.</title>
        <authorList>
            <person name="Gagunashvili A.N."/>
            <person name="Elster J."/>
            <person name="Andresson O.S."/>
        </authorList>
    </citation>
    <scope>NUCLEOTIDE SEQUENCE [LARGE SCALE GENOMIC DNA]</scope>
    <source>
        <strain evidence="1 2">CCALA 953</strain>
    </source>
</reference>
<evidence type="ECO:0000313" key="1">
    <source>
        <dbReference type="EMBL" id="PAX53343.1"/>
    </source>
</evidence>
<dbReference type="EMBL" id="NTFS01000149">
    <property type="protein sequence ID" value="PAX53343.1"/>
    <property type="molecule type" value="Genomic_DNA"/>
</dbReference>
<protein>
    <submittedName>
        <fullName evidence="1">Uncharacterized protein</fullName>
    </submittedName>
</protein>
<evidence type="ECO:0000313" key="2">
    <source>
        <dbReference type="Proteomes" id="UP000218238"/>
    </source>
</evidence>
<dbReference type="AlphaFoldDB" id="A0A2A2THY4"/>
<dbReference type="RefSeq" id="WP_095722362.1">
    <property type="nucleotide sequence ID" value="NZ_NTFS01000149.1"/>
</dbReference>
<proteinExistence type="predicted"/>
<keyword evidence="2" id="KW-1185">Reference proteome</keyword>